<dbReference type="NCBIfam" id="TIGR00048">
    <property type="entry name" value="rRNA_mod_RlmN"/>
    <property type="match status" value="1"/>
</dbReference>
<name>E1WXK2_HALMS</name>
<feature type="binding site" evidence="14">
    <location>
        <begin position="168"/>
        <end position="169"/>
    </location>
    <ligand>
        <name>S-adenosyl-L-methionine</name>
        <dbReference type="ChEBI" id="CHEBI:59789"/>
    </ligand>
</feature>
<proteinExistence type="inferred from homology"/>
<feature type="active site" description="S-methylcysteine intermediate" evidence="14">
    <location>
        <position position="341"/>
    </location>
</feature>
<dbReference type="GO" id="GO:0030488">
    <property type="term" value="P:tRNA methylation"/>
    <property type="evidence" value="ECO:0007669"/>
    <property type="project" value="UniProtKB-UniRule"/>
</dbReference>
<feature type="binding site" evidence="14">
    <location>
        <position position="298"/>
    </location>
    <ligand>
        <name>S-adenosyl-L-methionine</name>
        <dbReference type="ChEBI" id="CHEBI:59789"/>
    </ligand>
</feature>
<dbReference type="PATRIC" id="fig|862908.3.peg.2618"/>
<dbReference type="SFLD" id="SFLDF00275">
    <property type="entry name" value="adenosine_C2_methyltransferase"/>
    <property type="match status" value="1"/>
</dbReference>
<comment type="cofactor">
    <cofactor evidence="14">
        <name>[4Fe-4S] cluster</name>
        <dbReference type="ChEBI" id="CHEBI:49883"/>
    </cofactor>
    <text evidence="14">Binds 1 [4Fe-4S] cluster. The cluster is coordinated with 3 cysteines and an exchangeable S-adenosyl-L-methionine.</text>
</comment>
<dbReference type="PIRSF" id="PIRSF006004">
    <property type="entry name" value="CHP00048"/>
    <property type="match status" value="1"/>
</dbReference>
<sequence>MAKKEVSLYSLTLEELREYLKEQGFAKFAADQVYNWIFKRYEFDFDKWSNVSGKIKKHFEENLDTFLPKVVWNGLSKDGTRKFLIGMNDSNTVEAVAIPAKNNRLTLCVSSQIGCAIGCTFCHTGTMGLTRHLTTGEVVGQYLAVTKWLRENVDEEARLTNIVYMGQGEPLHNFNNVKQATKVFMEEKGIGLGQRKITLSTSGLVPQIEKLQDFPPVNVAISLHAAHNNIRTELMPINKAYDLTRLFEAIRKIPLKAHRWITYEYILIADLNDRVEDLDGLSDLLDKKVSKVNLIPFNEYPESKFKRPSDEKIKWFQDELNRRGYICTTRTTKGTDILAACGQLKSEHDKLNLWAD</sequence>
<dbReference type="GO" id="GO:0005737">
    <property type="term" value="C:cytoplasm"/>
    <property type="evidence" value="ECO:0007669"/>
    <property type="project" value="UniProtKB-SubCell"/>
</dbReference>
<dbReference type="EC" id="2.1.1.192" evidence="14"/>
<feature type="binding site" evidence="14">
    <location>
        <position position="115"/>
    </location>
    <ligand>
        <name>[4Fe-4S] cluster</name>
        <dbReference type="ChEBI" id="CHEBI:49883"/>
        <note>4Fe-4S-S-AdoMet</note>
    </ligand>
</feature>
<dbReference type="eggNOG" id="COG0820">
    <property type="taxonomic scope" value="Bacteria"/>
</dbReference>
<dbReference type="InterPro" id="IPR048641">
    <property type="entry name" value="RlmN_N"/>
</dbReference>
<dbReference type="Gene3D" id="1.10.150.530">
    <property type="match status" value="1"/>
</dbReference>
<dbReference type="Pfam" id="PF04055">
    <property type="entry name" value="Radical_SAM"/>
    <property type="match status" value="1"/>
</dbReference>
<feature type="binding site" evidence="14">
    <location>
        <begin position="222"/>
        <end position="224"/>
    </location>
    <ligand>
        <name>S-adenosyl-L-methionine</name>
        <dbReference type="ChEBI" id="CHEBI:59789"/>
    </ligand>
</feature>
<dbReference type="InterPro" id="IPR013785">
    <property type="entry name" value="Aldolase_TIM"/>
</dbReference>
<keyword evidence="17" id="KW-1185">Reference proteome</keyword>
<comment type="caution">
    <text evidence="14">Lacks conserved residue(s) required for the propagation of feature annotation.</text>
</comment>
<dbReference type="FunFam" id="3.20.20.70:FF:000014">
    <property type="entry name" value="Probable dual-specificity RNA methyltransferase RlmN"/>
    <property type="match status" value="1"/>
</dbReference>
<comment type="catalytic activity">
    <reaction evidence="14">
        <text>adenosine(37) in tRNA + 2 reduced [2Fe-2S]-[ferredoxin] + 2 S-adenosyl-L-methionine = 2-methyladenosine(37) in tRNA + 5'-deoxyadenosine + L-methionine + 2 oxidized [2Fe-2S]-[ferredoxin] + S-adenosyl-L-homocysteine</text>
        <dbReference type="Rhea" id="RHEA:43332"/>
        <dbReference type="Rhea" id="RHEA-COMP:10000"/>
        <dbReference type="Rhea" id="RHEA-COMP:10001"/>
        <dbReference type="Rhea" id="RHEA-COMP:10162"/>
        <dbReference type="Rhea" id="RHEA-COMP:10485"/>
        <dbReference type="ChEBI" id="CHEBI:17319"/>
        <dbReference type="ChEBI" id="CHEBI:33737"/>
        <dbReference type="ChEBI" id="CHEBI:33738"/>
        <dbReference type="ChEBI" id="CHEBI:57844"/>
        <dbReference type="ChEBI" id="CHEBI:57856"/>
        <dbReference type="ChEBI" id="CHEBI:59789"/>
        <dbReference type="ChEBI" id="CHEBI:74411"/>
        <dbReference type="ChEBI" id="CHEBI:74497"/>
        <dbReference type="EC" id="2.1.1.192"/>
    </reaction>
</comment>
<dbReference type="InterPro" id="IPR058240">
    <property type="entry name" value="rSAM_sf"/>
</dbReference>
<dbReference type="GO" id="GO:0046872">
    <property type="term" value="F:metal ion binding"/>
    <property type="evidence" value="ECO:0007669"/>
    <property type="project" value="UniProtKB-KW"/>
</dbReference>
<evidence type="ECO:0000256" key="1">
    <source>
        <dbReference type="ARBA" id="ARBA00004496"/>
    </source>
</evidence>
<feature type="binding site" evidence="14">
    <location>
        <position position="122"/>
    </location>
    <ligand>
        <name>[4Fe-4S] cluster</name>
        <dbReference type="ChEBI" id="CHEBI:49883"/>
        <note>4Fe-4S-S-AdoMet</note>
    </ligand>
</feature>
<keyword evidence="4 14" id="KW-0963">Cytoplasm</keyword>
<comment type="function">
    <text evidence="14">Specifically methylates position 2 of adenine 2503 in 23S rRNA and position 2 of adenine 37 in tRNAs.</text>
</comment>
<evidence type="ECO:0000256" key="9">
    <source>
        <dbReference type="ARBA" id="ARBA00022694"/>
    </source>
</evidence>
<comment type="subcellular location">
    <subcellularLocation>
        <location evidence="1 14">Cytoplasm</location>
    </subcellularLocation>
</comment>
<feature type="binding site" evidence="14">
    <location>
        <position position="200"/>
    </location>
    <ligand>
        <name>S-adenosyl-L-methionine</name>
        <dbReference type="ChEBI" id="CHEBI:59789"/>
    </ligand>
</feature>
<keyword evidence="13 14" id="KW-1015">Disulfide bond</keyword>
<dbReference type="SFLD" id="SFLDS00029">
    <property type="entry name" value="Radical_SAM"/>
    <property type="match status" value="1"/>
</dbReference>
<dbReference type="InterPro" id="IPR007197">
    <property type="entry name" value="rSAM"/>
</dbReference>
<dbReference type="GO" id="GO:0019843">
    <property type="term" value="F:rRNA binding"/>
    <property type="evidence" value="ECO:0007669"/>
    <property type="project" value="UniProtKB-UniRule"/>
</dbReference>
<organism evidence="16 17">
    <name type="scientific">Halobacteriovorax marinus (strain ATCC BAA-682 / DSM 15412 / SJ)</name>
    <name type="common">Bacteriovorax marinus</name>
    <dbReference type="NCBI Taxonomy" id="862908"/>
    <lineage>
        <taxon>Bacteria</taxon>
        <taxon>Pseudomonadati</taxon>
        <taxon>Bdellovibrionota</taxon>
        <taxon>Bacteriovoracia</taxon>
        <taxon>Bacteriovoracales</taxon>
        <taxon>Halobacteriovoraceae</taxon>
        <taxon>Halobacteriovorax</taxon>
    </lineage>
</organism>
<dbReference type="CDD" id="cd01335">
    <property type="entry name" value="Radical_SAM"/>
    <property type="match status" value="1"/>
</dbReference>
<evidence type="ECO:0000259" key="15">
    <source>
        <dbReference type="PROSITE" id="PS51918"/>
    </source>
</evidence>
<dbReference type="PANTHER" id="PTHR30544:SF5">
    <property type="entry name" value="RADICAL SAM CORE DOMAIN-CONTAINING PROTEIN"/>
    <property type="match status" value="1"/>
</dbReference>
<dbReference type="InterPro" id="IPR004383">
    <property type="entry name" value="rRNA_lsu_MTrfase_RlmN/Cfr"/>
</dbReference>
<keyword evidence="7 14" id="KW-0808">Transferase</keyword>
<keyword evidence="3 14" id="KW-0004">4Fe-4S</keyword>
<keyword evidence="12 14" id="KW-0411">Iron-sulfur</keyword>
<protein>
    <recommendedName>
        <fullName evidence="14">Probable dual-specificity RNA methyltransferase RlmN</fullName>
        <ecNumber evidence="14">2.1.1.192</ecNumber>
    </recommendedName>
    <alternativeName>
        <fullName evidence="14">23S rRNA (adenine(2503)-C(2))-methyltransferase</fullName>
    </alternativeName>
    <alternativeName>
        <fullName evidence="14">23S rRNA m2A2503 methyltransferase</fullName>
    </alternativeName>
    <alternativeName>
        <fullName evidence="14">Ribosomal RNA large subunit methyltransferase N</fullName>
    </alternativeName>
    <alternativeName>
        <fullName evidence="14">tRNA (adenine(37)-C(2))-methyltransferase</fullName>
    </alternativeName>
    <alternativeName>
        <fullName evidence="14">tRNA m2A37 methyltransferase</fullName>
    </alternativeName>
</protein>
<dbReference type="PANTHER" id="PTHR30544">
    <property type="entry name" value="23S RRNA METHYLTRANSFERASE"/>
    <property type="match status" value="1"/>
</dbReference>
<dbReference type="SUPFAM" id="SSF102114">
    <property type="entry name" value="Radical SAM enzymes"/>
    <property type="match status" value="1"/>
</dbReference>
<dbReference type="HOGENOM" id="CLU_029101_0_0_7"/>
<evidence type="ECO:0000256" key="6">
    <source>
        <dbReference type="ARBA" id="ARBA00022603"/>
    </source>
</evidence>
<evidence type="ECO:0000256" key="14">
    <source>
        <dbReference type="HAMAP-Rule" id="MF_01849"/>
    </source>
</evidence>
<keyword evidence="6 14" id="KW-0489">Methyltransferase</keyword>
<evidence type="ECO:0000256" key="8">
    <source>
        <dbReference type="ARBA" id="ARBA00022691"/>
    </source>
</evidence>
<dbReference type="InterPro" id="IPR027492">
    <property type="entry name" value="RNA_MTrfase_RlmN"/>
</dbReference>
<evidence type="ECO:0000313" key="16">
    <source>
        <dbReference type="EMBL" id="CBW27519.1"/>
    </source>
</evidence>
<evidence type="ECO:0000256" key="5">
    <source>
        <dbReference type="ARBA" id="ARBA00022552"/>
    </source>
</evidence>
<dbReference type="GO" id="GO:0000049">
    <property type="term" value="F:tRNA binding"/>
    <property type="evidence" value="ECO:0007669"/>
    <property type="project" value="UniProtKB-UniRule"/>
</dbReference>
<evidence type="ECO:0000256" key="3">
    <source>
        <dbReference type="ARBA" id="ARBA00022485"/>
    </source>
</evidence>
<dbReference type="OrthoDB" id="5288216at2"/>
<dbReference type="RefSeq" id="WP_014245294.1">
    <property type="nucleotide sequence ID" value="NC_016620.1"/>
</dbReference>
<feature type="active site" description="Proton acceptor" evidence="14">
    <location>
        <position position="94"/>
    </location>
</feature>
<dbReference type="EMBL" id="FQ312005">
    <property type="protein sequence ID" value="CBW27519.1"/>
    <property type="molecule type" value="Genomic_DNA"/>
</dbReference>
<dbReference type="InterPro" id="IPR040072">
    <property type="entry name" value="Methyltransferase_A"/>
</dbReference>
<keyword evidence="10 14" id="KW-0479">Metal-binding</keyword>
<dbReference type="GO" id="GO:0070040">
    <property type="term" value="F:rRNA (adenine(2503)-C2-)-methyltransferase activity"/>
    <property type="evidence" value="ECO:0007669"/>
    <property type="project" value="UniProtKB-UniRule"/>
</dbReference>
<dbReference type="SFLD" id="SFLDG01062">
    <property type="entry name" value="methyltransferase_(Class_A)"/>
    <property type="match status" value="1"/>
</dbReference>
<reference evidence="17" key="1">
    <citation type="journal article" date="2013" name="ISME J.">
        <title>A small predatory core genome in the divergent marine Bacteriovorax marinus SJ and the terrestrial Bdellovibrio bacteriovorus.</title>
        <authorList>
            <person name="Crossman L.C."/>
            <person name="Chen H."/>
            <person name="Cerdeno-Tarraga A.M."/>
            <person name="Brooks K."/>
            <person name="Quail M.A."/>
            <person name="Pineiro S.A."/>
            <person name="Hobley L."/>
            <person name="Sockett R.E."/>
            <person name="Bentley S.D."/>
            <person name="Parkhill J."/>
            <person name="Williams H.N."/>
            <person name="Stine O.C."/>
        </authorList>
    </citation>
    <scope>NUCLEOTIDE SEQUENCE [LARGE SCALE GENOMIC DNA]</scope>
    <source>
        <strain evidence="17">ATCC BAA-682 / DSM 15412 / SJ</strain>
    </source>
</reference>
<dbReference type="GO" id="GO:0002935">
    <property type="term" value="F:tRNA (adenine(37)-C2)-methyltransferase activity"/>
    <property type="evidence" value="ECO:0007669"/>
    <property type="project" value="UniProtKB-UniRule"/>
</dbReference>
<evidence type="ECO:0000256" key="13">
    <source>
        <dbReference type="ARBA" id="ARBA00023157"/>
    </source>
</evidence>
<dbReference type="Proteomes" id="UP000008963">
    <property type="component" value="Chromosome"/>
</dbReference>
<feature type="binding site" evidence="14">
    <location>
        <position position="119"/>
    </location>
    <ligand>
        <name>[4Fe-4S] cluster</name>
        <dbReference type="ChEBI" id="CHEBI:49883"/>
        <note>4Fe-4S-S-AdoMet</note>
    </ligand>
</feature>
<dbReference type="Pfam" id="PF21016">
    <property type="entry name" value="RlmN_N"/>
    <property type="match status" value="1"/>
</dbReference>
<dbReference type="STRING" id="862908.BMS_2742"/>
<keyword evidence="11 14" id="KW-0408">Iron</keyword>
<dbReference type="AlphaFoldDB" id="E1WXK2"/>
<keyword evidence="9 14" id="KW-0819">tRNA processing</keyword>
<comment type="catalytic activity">
    <reaction evidence="14">
        <text>adenosine(2503) in 23S rRNA + 2 reduced [2Fe-2S]-[ferredoxin] + 2 S-adenosyl-L-methionine = 2-methyladenosine(2503) in 23S rRNA + 5'-deoxyadenosine + L-methionine + 2 oxidized [2Fe-2S]-[ferredoxin] + S-adenosyl-L-homocysteine</text>
        <dbReference type="Rhea" id="RHEA:42916"/>
        <dbReference type="Rhea" id="RHEA-COMP:10000"/>
        <dbReference type="Rhea" id="RHEA-COMP:10001"/>
        <dbReference type="Rhea" id="RHEA-COMP:10152"/>
        <dbReference type="Rhea" id="RHEA-COMP:10282"/>
        <dbReference type="ChEBI" id="CHEBI:17319"/>
        <dbReference type="ChEBI" id="CHEBI:33737"/>
        <dbReference type="ChEBI" id="CHEBI:33738"/>
        <dbReference type="ChEBI" id="CHEBI:57844"/>
        <dbReference type="ChEBI" id="CHEBI:57856"/>
        <dbReference type="ChEBI" id="CHEBI:59789"/>
        <dbReference type="ChEBI" id="CHEBI:74411"/>
        <dbReference type="ChEBI" id="CHEBI:74497"/>
        <dbReference type="EC" id="2.1.1.192"/>
    </reaction>
</comment>
<feature type="domain" description="Radical SAM core" evidence="15">
    <location>
        <begin position="101"/>
        <end position="336"/>
    </location>
</feature>
<evidence type="ECO:0000256" key="4">
    <source>
        <dbReference type="ARBA" id="ARBA00022490"/>
    </source>
</evidence>
<keyword evidence="8 14" id="KW-0949">S-adenosyl-L-methionine</keyword>
<evidence type="ECO:0000256" key="10">
    <source>
        <dbReference type="ARBA" id="ARBA00022723"/>
    </source>
</evidence>
<dbReference type="PROSITE" id="PS51918">
    <property type="entry name" value="RADICAL_SAM"/>
    <property type="match status" value="1"/>
</dbReference>
<dbReference type="GO" id="GO:0070475">
    <property type="term" value="P:rRNA base methylation"/>
    <property type="evidence" value="ECO:0007669"/>
    <property type="project" value="UniProtKB-UniRule"/>
</dbReference>
<accession>E1WXK2</accession>
<dbReference type="Gene3D" id="3.20.20.70">
    <property type="entry name" value="Aldolase class I"/>
    <property type="match status" value="1"/>
</dbReference>
<evidence type="ECO:0000256" key="12">
    <source>
        <dbReference type="ARBA" id="ARBA00023014"/>
    </source>
</evidence>
<dbReference type="KEGG" id="bmx:BMS_2742"/>
<evidence type="ECO:0000256" key="7">
    <source>
        <dbReference type="ARBA" id="ARBA00022679"/>
    </source>
</evidence>
<evidence type="ECO:0000256" key="11">
    <source>
        <dbReference type="ARBA" id="ARBA00023004"/>
    </source>
</evidence>
<dbReference type="HAMAP" id="MF_01849">
    <property type="entry name" value="RNA_methyltr_RlmN"/>
    <property type="match status" value="1"/>
</dbReference>
<evidence type="ECO:0000313" key="17">
    <source>
        <dbReference type="Proteomes" id="UP000008963"/>
    </source>
</evidence>
<dbReference type="GO" id="GO:0051539">
    <property type="term" value="F:4 iron, 4 sulfur cluster binding"/>
    <property type="evidence" value="ECO:0007669"/>
    <property type="project" value="UniProtKB-UniRule"/>
</dbReference>
<gene>
    <name evidence="14" type="primary">rlmN</name>
    <name evidence="16" type="ordered locus">BMS_2742</name>
</gene>
<keyword evidence="5 14" id="KW-0698">rRNA processing</keyword>
<comment type="similarity">
    <text evidence="2 14">Belongs to the radical SAM superfamily. RlmN family.</text>
</comment>
<comment type="miscellaneous">
    <text evidence="14">Reaction proceeds by a ping-pong mechanism involving intermediate methylation of a conserved cysteine residue.</text>
</comment>
<evidence type="ECO:0000256" key="2">
    <source>
        <dbReference type="ARBA" id="ARBA00007544"/>
    </source>
</evidence>